<accession>A0AAV5L927</accession>
<dbReference type="AlphaFoldDB" id="A0AAV5L927"/>
<feature type="region of interest" description="Disordered" evidence="2">
    <location>
        <begin position="1"/>
        <end position="35"/>
    </location>
</feature>
<reference evidence="3 4" key="1">
    <citation type="journal article" date="2021" name="Commun. Biol.">
        <title>The genome of Shorea leprosula (Dipterocarpaceae) highlights the ecological relevance of drought in aseasonal tropical rainforests.</title>
        <authorList>
            <person name="Ng K.K.S."/>
            <person name="Kobayashi M.J."/>
            <person name="Fawcett J.A."/>
            <person name="Hatakeyama M."/>
            <person name="Paape T."/>
            <person name="Ng C.H."/>
            <person name="Ang C.C."/>
            <person name="Tnah L.H."/>
            <person name="Lee C.T."/>
            <person name="Nishiyama T."/>
            <person name="Sese J."/>
            <person name="O'Brien M.J."/>
            <person name="Copetti D."/>
            <person name="Mohd Noor M.I."/>
            <person name="Ong R.C."/>
            <person name="Putra M."/>
            <person name="Sireger I.Z."/>
            <person name="Indrioko S."/>
            <person name="Kosugi Y."/>
            <person name="Izuno A."/>
            <person name="Isagi Y."/>
            <person name="Lee S.L."/>
            <person name="Shimizu K.K."/>
        </authorList>
    </citation>
    <scope>NUCLEOTIDE SEQUENCE [LARGE SCALE GENOMIC DNA]</scope>
    <source>
        <strain evidence="3">214</strain>
    </source>
</reference>
<keyword evidence="1" id="KW-0175">Coiled coil</keyword>
<evidence type="ECO:0000313" key="4">
    <source>
        <dbReference type="Proteomes" id="UP001054252"/>
    </source>
</evidence>
<comment type="caution">
    <text evidence="3">The sequence shown here is derived from an EMBL/GenBank/DDBJ whole genome shotgun (WGS) entry which is preliminary data.</text>
</comment>
<name>A0AAV5L927_9ROSI</name>
<organism evidence="3 4">
    <name type="scientific">Rubroshorea leprosula</name>
    <dbReference type="NCBI Taxonomy" id="152421"/>
    <lineage>
        <taxon>Eukaryota</taxon>
        <taxon>Viridiplantae</taxon>
        <taxon>Streptophyta</taxon>
        <taxon>Embryophyta</taxon>
        <taxon>Tracheophyta</taxon>
        <taxon>Spermatophyta</taxon>
        <taxon>Magnoliopsida</taxon>
        <taxon>eudicotyledons</taxon>
        <taxon>Gunneridae</taxon>
        <taxon>Pentapetalae</taxon>
        <taxon>rosids</taxon>
        <taxon>malvids</taxon>
        <taxon>Malvales</taxon>
        <taxon>Dipterocarpaceae</taxon>
        <taxon>Rubroshorea</taxon>
    </lineage>
</organism>
<sequence>MAFESISNSDRRMAAPELSEKPKERKKIESTSISSSEGWTAWVGRRTEGLNLLAKDFQSTELSSSSRREFVITAKAFKEMIPTDSDKSVVLSDDFHDSAMEVSILVAGDDMCGNLKDILLMRYGFPSDKVIIRDSIYFQESLKLDWSNVCQAKLSFWLLRAEIETKSARPFPFDYAEIHEDDCFDVARKFVSLIGMDIESLIINYLRGTHVVDTLELEAGHYDHERVQNLRSLLKKEDCGFAEIEGLINKLGEVMKILSSNATRDLVSALRNIAKSFRMIVHMLRQLHQRTLDTGITWPVNWKGIEDTEGHFGILSLMIRDKVDQEKEALACETAYKSKSNKIFAALVVMRNWLFYVEGEMYRLVLALQSKISLEELTSALRSLKEGKQEILPFVVYRILAMHPAEESGNGVRYLDEMMSSNITKSILHVVSKLDTILSSLKIPIASIISWEELVACEKSLQEVETELKEIESNRRRSNRNPNAGK</sequence>
<dbReference type="EMBL" id="BPVZ01000102">
    <property type="protein sequence ID" value="GKV33751.1"/>
    <property type="molecule type" value="Genomic_DNA"/>
</dbReference>
<feature type="coiled-coil region" evidence="1">
    <location>
        <begin position="454"/>
        <end position="481"/>
    </location>
</feature>
<proteinExistence type="predicted"/>
<keyword evidence="4" id="KW-1185">Reference proteome</keyword>
<gene>
    <name evidence="3" type="ORF">SLEP1_g42214</name>
</gene>
<evidence type="ECO:0000256" key="2">
    <source>
        <dbReference type="SAM" id="MobiDB-lite"/>
    </source>
</evidence>
<dbReference type="Proteomes" id="UP001054252">
    <property type="component" value="Unassembled WGS sequence"/>
</dbReference>
<protein>
    <submittedName>
        <fullName evidence="3">Uncharacterized protein</fullName>
    </submittedName>
</protein>
<evidence type="ECO:0000313" key="3">
    <source>
        <dbReference type="EMBL" id="GKV33751.1"/>
    </source>
</evidence>
<feature type="compositionally biased region" description="Basic and acidic residues" evidence="2">
    <location>
        <begin position="9"/>
        <end position="29"/>
    </location>
</feature>
<evidence type="ECO:0000256" key="1">
    <source>
        <dbReference type="SAM" id="Coils"/>
    </source>
</evidence>